<feature type="domain" description="Peptidase S9 prolyl oligopeptidase catalytic" evidence="2">
    <location>
        <begin position="922"/>
        <end position="1125"/>
    </location>
</feature>
<organism evidence="4 5">
    <name type="scientific">Syphacia muris</name>
    <dbReference type="NCBI Taxonomy" id="451379"/>
    <lineage>
        <taxon>Eukaryota</taxon>
        <taxon>Metazoa</taxon>
        <taxon>Ecdysozoa</taxon>
        <taxon>Nematoda</taxon>
        <taxon>Chromadorea</taxon>
        <taxon>Rhabditida</taxon>
        <taxon>Spirurina</taxon>
        <taxon>Oxyuridomorpha</taxon>
        <taxon>Oxyuroidea</taxon>
        <taxon>Oxyuridae</taxon>
        <taxon>Syphacia</taxon>
    </lineage>
</organism>
<evidence type="ECO:0000313" key="5">
    <source>
        <dbReference type="WBParaSite" id="SMUV_0000692101-mRNA-1"/>
    </source>
</evidence>
<dbReference type="InterPro" id="IPR029058">
    <property type="entry name" value="AB_hydrolase_fold"/>
</dbReference>
<dbReference type="Proteomes" id="UP000046393">
    <property type="component" value="Unplaced"/>
</dbReference>
<reference evidence="5" key="1">
    <citation type="submission" date="2016-04" db="UniProtKB">
        <authorList>
            <consortium name="WormBaseParasite"/>
        </authorList>
    </citation>
    <scope>IDENTIFICATION</scope>
</reference>
<evidence type="ECO:0000256" key="1">
    <source>
        <dbReference type="SAM" id="Coils"/>
    </source>
</evidence>
<dbReference type="InterPro" id="IPR002469">
    <property type="entry name" value="Peptidase_S9B_N"/>
</dbReference>
<accession>A0A158R5I4</accession>
<dbReference type="InterPro" id="IPR001375">
    <property type="entry name" value="Peptidase_S9_cat"/>
</dbReference>
<evidence type="ECO:0000313" key="4">
    <source>
        <dbReference type="Proteomes" id="UP000046393"/>
    </source>
</evidence>
<keyword evidence="4" id="KW-1185">Reference proteome</keyword>
<dbReference type="WBParaSite" id="SMUV_0000692101-mRNA-1">
    <property type="protein sequence ID" value="SMUV_0000692101-mRNA-1"/>
    <property type="gene ID" value="SMUV_0000692101"/>
</dbReference>
<dbReference type="Gene3D" id="2.140.10.30">
    <property type="entry name" value="Dipeptidylpeptidase IV, N-terminal domain"/>
    <property type="match status" value="1"/>
</dbReference>
<dbReference type="Pfam" id="PF13300">
    <property type="entry name" value="DUF4078"/>
    <property type="match status" value="1"/>
</dbReference>
<dbReference type="AlphaFoldDB" id="A0A158R5I4"/>
<dbReference type="PANTHER" id="PTHR11731:SF193">
    <property type="entry name" value="DIPEPTIDYL PEPTIDASE 9"/>
    <property type="match status" value="1"/>
</dbReference>
<dbReference type="Pfam" id="PF00326">
    <property type="entry name" value="Peptidase_S9"/>
    <property type="match status" value="1"/>
</dbReference>
<dbReference type="GO" id="GO:0006508">
    <property type="term" value="P:proteolysis"/>
    <property type="evidence" value="ECO:0007669"/>
    <property type="project" value="InterPro"/>
</dbReference>
<dbReference type="InterPro" id="IPR050278">
    <property type="entry name" value="Serine_Prot_S9B/DPPIV"/>
</dbReference>
<keyword evidence="1" id="KW-0175">Coiled coil</keyword>
<evidence type="ECO:0000259" key="2">
    <source>
        <dbReference type="Pfam" id="PF00326"/>
    </source>
</evidence>
<dbReference type="STRING" id="451379.A0A158R5I4"/>
<feature type="coiled-coil region" evidence="1">
    <location>
        <begin position="70"/>
        <end position="107"/>
    </location>
</feature>
<evidence type="ECO:0000259" key="3">
    <source>
        <dbReference type="Pfam" id="PF00930"/>
    </source>
</evidence>
<protein>
    <submittedName>
        <fullName evidence="5">Peptidase_S9 domain-containing protein</fullName>
    </submittedName>
</protein>
<name>A0A158R5I4_9BILA</name>
<dbReference type="SUPFAM" id="SSF53474">
    <property type="entry name" value="alpha/beta-Hydrolases"/>
    <property type="match status" value="1"/>
</dbReference>
<dbReference type="Gene3D" id="3.40.50.1820">
    <property type="entry name" value="alpha/beta hydrolase"/>
    <property type="match status" value="1"/>
</dbReference>
<dbReference type="GO" id="GO:0008236">
    <property type="term" value="F:serine-type peptidase activity"/>
    <property type="evidence" value="ECO:0007669"/>
    <property type="project" value="InterPro"/>
</dbReference>
<dbReference type="SUPFAM" id="SSF82171">
    <property type="entry name" value="DPP6 N-terminal domain-like"/>
    <property type="match status" value="1"/>
</dbReference>
<dbReference type="PANTHER" id="PTHR11731">
    <property type="entry name" value="PROTEASE FAMILY S9B,C DIPEPTIDYL-PEPTIDASE IV-RELATED"/>
    <property type="match status" value="1"/>
</dbReference>
<feature type="domain" description="Dipeptidylpeptidase IV N-terminal" evidence="3">
    <location>
        <begin position="463"/>
        <end position="764"/>
    </location>
</feature>
<dbReference type="GO" id="GO:0008239">
    <property type="term" value="F:dipeptidyl-peptidase activity"/>
    <property type="evidence" value="ECO:0007669"/>
    <property type="project" value="TreeGrafter"/>
</dbReference>
<proteinExistence type="predicted"/>
<dbReference type="Pfam" id="PF00930">
    <property type="entry name" value="DPPIV_N"/>
    <property type="match status" value="1"/>
</dbReference>
<sequence>MSNLDEEEAGPSKSDKKQLFTKNVSSLIDLKGELYRKKQESRIKDEFLPKAKKNILFVTKDEGRKRAEITKKRQERIAYLEKQLREEEEAERRRKKILEEKSEAYTKLSSGQILTHEHGEQVEFLVDFDAKRRAIEHEEAVEAEIERVEAETNDNVHFVPNEEKRVYGVSHVTFSQSETKRREQMKELMDLTKKTDIERQTKKEIRAKQEKEKLERINRIRKRKGLPELVQEVSTEDEEPTYLDIPLPPSEPEEWQKKKKLGIREWDRGKVGYMKWIEARREERNEEFQPPSSFIDALNLSLQRVMPPHVNRFSVSEKSWNALKQHAHRWKDISRCGLGMTLHHFYIYTDKCGSERILALGGSGQCLEQTIFTASLTREPLSEVTQLVLSSYSLGRSLPKGPPPAEFAALCERQRTSIALGICSYRFHSLSHWLLYFDSARLFLSKGETSYQVGEGVKGCPLNAEMCPCDPNLVAFVANRNIYIDYNGKIIYHTTAGVDITNGCSSYIMQEELNRFTGLWWCPSKERVLLYEQVDETEVSEVQFSCPGQSPSAVMKYPLTGTANAKSTLRIITINGSGENFQVTDKGLAIDLHKQFPWYEYLARVGWLPNGSAIWALLLNRLQDQYALILIKMDFFSEKELELNRKVTVLLERKVSGWYDVDSLTYFFVPENGQISFIHTSSMSDNTHLSYYTLQIDEGIEQKVISTTEKVITRGDWCVFKDAGLHVDPVRNHVYFVSNKNHPTESNLCVTSYKHECEPEILTEIGLSYRVERTECEIQLNENIGFVCWESSLTVLPRCSFYRILHVAGCNLPRVIRQYVIQIPNSGLLNEGSVFTGRSFFHDFWNLIFCVKYILICLGKNCYPVIMEYNSMNSGRKHYGILLRPLNYVPGTCYPVIQVVYGGPGVQLVRNCWSGWANYLKFTSLGYVVVMVDGRGSANRGSSFESVLNKKLAKMTSLQGTFEIDDQVEGLLQISKMSGDLLDLDRVGVMGWSYGGYVSLLALAKYPGVYRAAVVGGAVTCWELYDTAYTERYLGMPSDSVYKKASVLNYVKDLPDEENRLLIVHGMIDENVHFTHTEKLIEALIAAGKPYNLQVFPSERHGVRSAEASDFHDAITLSFFQKALSNRV</sequence>